<dbReference type="STRING" id="493475.GARC_2688"/>
<dbReference type="SMART" id="SM00530">
    <property type="entry name" value="HTH_XRE"/>
    <property type="match status" value="1"/>
</dbReference>
<evidence type="ECO:0000313" key="2">
    <source>
        <dbReference type="EMBL" id="GAC19654.1"/>
    </source>
</evidence>
<dbReference type="Proteomes" id="UP000006327">
    <property type="component" value="Unassembled WGS sequence"/>
</dbReference>
<evidence type="ECO:0000259" key="1">
    <source>
        <dbReference type="PROSITE" id="PS50943"/>
    </source>
</evidence>
<dbReference type="GO" id="GO:0003677">
    <property type="term" value="F:DNA binding"/>
    <property type="evidence" value="ECO:0007669"/>
    <property type="project" value="InterPro"/>
</dbReference>
<comment type="caution">
    <text evidence="2">The sequence shown here is derived from an EMBL/GenBank/DDBJ whole genome shotgun (WGS) entry which is preliminary data.</text>
</comment>
<keyword evidence="3" id="KW-1185">Reference proteome</keyword>
<gene>
    <name evidence="2" type="ORF">GARC_2688</name>
</gene>
<sequence length="83" mass="9452">MSRATIGLQLKTERKKQKFSQLDAAEKLSCDRAVLSRIENGRFQGSLQIYERYLNLLGFELTISPIAPSRPSLDNMEGLYDDD</sequence>
<dbReference type="SUPFAM" id="SSF47413">
    <property type="entry name" value="lambda repressor-like DNA-binding domains"/>
    <property type="match status" value="1"/>
</dbReference>
<dbReference type="InterPro" id="IPR001387">
    <property type="entry name" value="Cro/C1-type_HTH"/>
</dbReference>
<dbReference type="CDD" id="cd00093">
    <property type="entry name" value="HTH_XRE"/>
    <property type="match status" value="1"/>
</dbReference>
<name>K6XG65_9ALTE</name>
<dbReference type="PROSITE" id="PS50943">
    <property type="entry name" value="HTH_CROC1"/>
    <property type="match status" value="1"/>
</dbReference>
<protein>
    <recommendedName>
        <fullName evidence="1">HTH cro/C1-type domain-containing protein</fullName>
    </recommendedName>
</protein>
<reference evidence="2 3" key="1">
    <citation type="journal article" date="2017" name="Antonie Van Leeuwenhoek">
        <title>Rhizobium rhizosphaerae sp. nov., a novel species isolated from rice rhizosphere.</title>
        <authorList>
            <person name="Zhao J.J."/>
            <person name="Zhang J."/>
            <person name="Zhang R.J."/>
            <person name="Zhang C.W."/>
            <person name="Yin H.Q."/>
            <person name="Zhang X.X."/>
        </authorList>
    </citation>
    <scope>NUCLEOTIDE SEQUENCE [LARGE SCALE GENOMIC DNA]</scope>
    <source>
        <strain evidence="2 3">BSs20135</strain>
    </source>
</reference>
<dbReference type="Gene3D" id="1.10.260.40">
    <property type="entry name" value="lambda repressor-like DNA-binding domains"/>
    <property type="match status" value="1"/>
</dbReference>
<feature type="domain" description="HTH cro/C1-type" evidence="1">
    <location>
        <begin position="10"/>
        <end position="66"/>
    </location>
</feature>
<dbReference type="EMBL" id="BAEO01000035">
    <property type="protein sequence ID" value="GAC19654.1"/>
    <property type="molecule type" value="Genomic_DNA"/>
</dbReference>
<dbReference type="InterPro" id="IPR010982">
    <property type="entry name" value="Lambda_DNA-bd_dom_sf"/>
</dbReference>
<dbReference type="Pfam" id="PF13560">
    <property type="entry name" value="HTH_31"/>
    <property type="match status" value="1"/>
</dbReference>
<evidence type="ECO:0000313" key="3">
    <source>
        <dbReference type="Proteomes" id="UP000006327"/>
    </source>
</evidence>
<dbReference type="RefSeq" id="WP_007620730.1">
    <property type="nucleotide sequence ID" value="NZ_BAEO01000035.1"/>
</dbReference>
<dbReference type="AlphaFoldDB" id="K6XG65"/>
<dbReference type="OrthoDB" id="5844493at2"/>
<accession>K6XG65</accession>
<organism evidence="2 3">
    <name type="scientific">Paraglaciecola arctica BSs20135</name>
    <dbReference type="NCBI Taxonomy" id="493475"/>
    <lineage>
        <taxon>Bacteria</taxon>
        <taxon>Pseudomonadati</taxon>
        <taxon>Pseudomonadota</taxon>
        <taxon>Gammaproteobacteria</taxon>
        <taxon>Alteromonadales</taxon>
        <taxon>Alteromonadaceae</taxon>
        <taxon>Paraglaciecola</taxon>
    </lineage>
</organism>
<proteinExistence type="predicted"/>
<dbReference type="eggNOG" id="COG1396">
    <property type="taxonomic scope" value="Bacteria"/>
</dbReference>